<evidence type="ECO:0000313" key="3">
    <source>
        <dbReference type="Proteomes" id="UP000193067"/>
    </source>
</evidence>
<feature type="region of interest" description="Disordered" evidence="1">
    <location>
        <begin position="446"/>
        <end position="529"/>
    </location>
</feature>
<dbReference type="InterPro" id="IPR018626">
    <property type="entry name" value="LCHN/Anr2"/>
</dbReference>
<gene>
    <name evidence="2" type="ORF">PYCCODRAFT_1435621</name>
</gene>
<dbReference type="Pfam" id="PF09804">
    <property type="entry name" value="DENND11"/>
    <property type="match status" value="1"/>
</dbReference>
<accession>A0A1Y2IMF6</accession>
<dbReference type="Proteomes" id="UP000193067">
    <property type="component" value="Unassembled WGS sequence"/>
</dbReference>
<evidence type="ECO:0000256" key="1">
    <source>
        <dbReference type="SAM" id="MobiDB-lite"/>
    </source>
</evidence>
<keyword evidence="3" id="KW-1185">Reference proteome</keyword>
<proteinExistence type="predicted"/>
<feature type="compositionally biased region" description="Low complexity" evidence="1">
    <location>
        <begin position="452"/>
        <end position="468"/>
    </location>
</feature>
<dbReference type="PANTHER" id="PTHR28153">
    <property type="entry name" value="PROTEIN, PUTATIVE-RELATED"/>
    <property type="match status" value="1"/>
</dbReference>
<dbReference type="OrthoDB" id="2152680at2759"/>
<dbReference type="GO" id="GO:0005811">
    <property type="term" value="C:lipid droplet"/>
    <property type="evidence" value="ECO:0007669"/>
    <property type="project" value="TreeGrafter"/>
</dbReference>
<evidence type="ECO:0008006" key="4">
    <source>
        <dbReference type="Google" id="ProtNLM"/>
    </source>
</evidence>
<protein>
    <recommendedName>
        <fullName evidence="4">UDENN domain-containing protein</fullName>
    </recommendedName>
</protein>
<dbReference type="STRING" id="1353009.A0A1Y2IMF6"/>
<evidence type="ECO:0000313" key="2">
    <source>
        <dbReference type="EMBL" id="OSD02286.1"/>
    </source>
</evidence>
<dbReference type="AlphaFoldDB" id="A0A1Y2IMF6"/>
<feature type="region of interest" description="Disordered" evidence="1">
    <location>
        <begin position="234"/>
        <end position="254"/>
    </location>
</feature>
<sequence length="646" mass="71611">MHSSEFGDRAPQDIIAIFHASFHPTKGSIIDWSLKASEDLDLSHVEFSCLPSGLHLIERDVVYFTKDDHQGVCVFRRRQTTEHGHRGFRLSSLGILLAKSPRPRPWQHVAALKTLVNTIYSALEDREALEPLDEDWQPARAFFEERKLRRPDLGGVGSWLGWNAELEGTRSDTSPTVHLPHLLRILGPSSLTLYKHILGRRRVLIITLPPVEAACILCQVAADTCYQEQVSELVSAQDGQDGDEDSETPRRIKGRSNAGVKVLGMVTLNDVDKLEFESKTGRGWIACTTDSIFLDKPAYYDLLIDLRSATPNTRPTFHISKSVEQPNGRGVSYRLSSVRFTWSDVRLWTELERVLQLDSEDSLDTCCDPSTHTAKGPLQHGSSWTDVWRVYEDVCVMCAGLWMGAWRSSTSYPGSSRRNEFWGSIRLEGEDDLSLRTRSTPHVRHVGLGIEGRPSGGTVPPGSGSRTPRALRRASTMSAWTWSGGKSGDAQEQPARPTTEDAPTPSGGMFIPGARNNVPEPGPRDDAAAVARRERQVLTTLALLDTFHTNTTAILSRLATLLETRKAQQQQQQCSRRADSNVSTALAGGTQTVLFTPKDVLSFELGPFSGLDARFVEWLGEEYGGGMRVLVKRGWKDLFGLILGFG</sequence>
<name>A0A1Y2IMF6_TRAC3</name>
<dbReference type="PANTHER" id="PTHR28153:SF1">
    <property type="entry name" value="DUF4484 DOMAIN-CONTAINING PROTEIN"/>
    <property type="match status" value="1"/>
</dbReference>
<organism evidence="2 3">
    <name type="scientific">Trametes coccinea (strain BRFM310)</name>
    <name type="common">Pycnoporus coccineus</name>
    <dbReference type="NCBI Taxonomy" id="1353009"/>
    <lineage>
        <taxon>Eukaryota</taxon>
        <taxon>Fungi</taxon>
        <taxon>Dikarya</taxon>
        <taxon>Basidiomycota</taxon>
        <taxon>Agaricomycotina</taxon>
        <taxon>Agaricomycetes</taxon>
        <taxon>Polyporales</taxon>
        <taxon>Polyporaceae</taxon>
        <taxon>Trametes</taxon>
    </lineage>
</organism>
<dbReference type="EMBL" id="KZ084106">
    <property type="protein sequence ID" value="OSD02286.1"/>
    <property type="molecule type" value="Genomic_DNA"/>
</dbReference>
<dbReference type="InterPro" id="IPR053056">
    <property type="entry name" value="Lipid_Metab_Assoc_Protein"/>
</dbReference>
<reference evidence="2 3" key="1">
    <citation type="journal article" date="2015" name="Biotechnol. Biofuels">
        <title>Enhanced degradation of softwood versus hardwood by the white-rot fungus Pycnoporus coccineus.</title>
        <authorList>
            <person name="Couturier M."/>
            <person name="Navarro D."/>
            <person name="Chevret D."/>
            <person name="Henrissat B."/>
            <person name="Piumi F."/>
            <person name="Ruiz-Duenas F.J."/>
            <person name="Martinez A.T."/>
            <person name="Grigoriev I.V."/>
            <person name="Riley R."/>
            <person name="Lipzen A."/>
            <person name="Berrin J.G."/>
            <person name="Master E.R."/>
            <person name="Rosso M.N."/>
        </authorList>
    </citation>
    <scope>NUCLEOTIDE SEQUENCE [LARGE SCALE GENOMIC DNA]</scope>
    <source>
        <strain evidence="2 3">BRFM310</strain>
    </source>
</reference>